<dbReference type="Pfam" id="PF13408">
    <property type="entry name" value="Zn_ribbon_recom"/>
    <property type="match status" value="1"/>
</dbReference>
<dbReference type="PANTHER" id="PTHR30461">
    <property type="entry name" value="DNA-INVERTASE FROM LAMBDOID PROPHAGE"/>
    <property type="match status" value="1"/>
</dbReference>
<dbReference type="InterPro" id="IPR006119">
    <property type="entry name" value="Resolv_N"/>
</dbReference>
<dbReference type="InterPro" id="IPR050639">
    <property type="entry name" value="SSR_resolvase"/>
</dbReference>
<feature type="domain" description="Resolvase/invertase-type recombinase catalytic" evidence="2">
    <location>
        <begin position="2"/>
        <end position="147"/>
    </location>
</feature>
<protein>
    <submittedName>
        <fullName evidence="4">DNA-invertase hin</fullName>
    </submittedName>
</protein>
<evidence type="ECO:0000259" key="2">
    <source>
        <dbReference type="PROSITE" id="PS51736"/>
    </source>
</evidence>
<dbReference type="PROSITE" id="PS51737">
    <property type="entry name" value="RECOMBINASE_DNA_BIND"/>
    <property type="match status" value="1"/>
</dbReference>
<dbReference type="Gene3D" id="3.90.1750.20">
    <property type="entry name" value="Putative Large Serine Recombinase, Chain B, Domain 2"/>
    <property type="match status" value="1"/>
</dbReference>
<dbReference type="SUPFAM" id="SSF53041">
    <property type="entry name" value="Resolvase-like"/>
    <property type="match status" value="1"/>
</dbReference>
<dbReference type="Gene3D" id="3.40.50.1390">
    <property type="entry name" value="Resolvase, N-terminal catalytic domain"/>
    <property type="match status" value="1"/>
</dbReference>
<sequence length="534" mass="61006">MIAAIYSRKSKFTGKGESIENQIQLCTNHAKSLGIDEFLIYEDEGFSGRTTDRPQFQKMLKDGKSKKFSFLICYRLDRISRNIADFSTLINELQELNIDFISIREQFDTSTPMGRAMMYIASVFAQLERETIAERIRDNMLELAKSGRWLGGQTPLGFRSEKMSYFDSEFKERSMYKLTPIDNELTVIKLIYNRYLEFKSLRKVTQYLLEHNIKTKLGADWNVRSVSDVLSNPTYVKADINVFDYLNKKGIITTGTPDSIHGMLTYNKKKGTNQYREMDEWIATVAKHEGIIEAANWLEIQETLKTNKVKAPQLGRTHNALLTGILRCGKCGANMTVIHGGINKDGKKIYYYSCAMKTNSKGTRCNNGNVRVDKIEQVTINKLKEITKDDNILIEELKSLKDEISSTTDLSGTETISKSIAELEISINNLVKQLAENKNSSAAKYIITEIENRENELTSLRTKLNNINNENEKKYDIDVNLDLIIKSLSEFSKTIEMIDIDYKKYLLSSVVDKITWDSSTGHIDIKLWGGAKKK</sequence>
<dbReference type="AlphaFoldDB" id="A0A161XG73"/>
<evidence type="ECO:0000313" key="5">
    <source>
        <dbReference type="Proteomes" id="UP000076603"/>
    </source>
</evidence>
<dbReference type="OrthoDB" id="9781670at2"/>
<dbReference type="GO" id="GO:0003677">
    <property type="term" value="F:DNA binding"/>
    <property type="evidence" value="ECO:0007669"/>
    <property type="project" value="InterPro"/>
</dbReference>
<dbReference type="CDD" id="cd00338">
    <property type="entry name" value="Ser_Recombinase"/>
    <property type="match status" value="1"/>
</dbReference>
<dbReference type="STRING" id="1121326.CLMAG_06320"/>
<dbReference type="InterPro" id="IPR011109">
    <property type="entry name" value="DNA_bind_recombinase_dom"/>
</dbReference>
<evidence type="ECO:0000313" key="4">
    <source>
        <dbReference type="EMBL" id="KZL93586.1"/>
    </source>
</evidence>
<dbReference type="InterPro" id="IPR038109">
    <property type="entry name" value="DNA_bind_recomb_sf"/>
</dbReference>
<evidence type="ECO:0000256" key="1">
    <source>
        <dbReference type="SAM" id="Coils"/>
    </source>
</evidence>
<dbReference type="GO" id="GO:0000150">
    <property type="term" value="F:DNA strand exchange activity"/>
    <property type="evidence" value="ECO:0007669"/>
    <property type="project" value="InterPro"/>
</dbReference>
<dbReference type="PROSITE" id="PS51736">
    <property type="entry name" value="RECOMBINASES_3"/>
    <property type="match status" value="1"/>
</dbReference>
<dbReference type="SMART" id="SM00857">
    <property type="entry name" value="Resolvase"/>
    <property type="match status" value="1"/>
</dbReference>
<feature type="coiled-coil region" evidence="1">
    <location>
        <begin position="383"/>
        <end position="470"/>
    </location>
</feature>
<dbReference type="Pfam" id="PF00239">
    <property type="entry name" value="Resolvase"/>
    <property type="match status" value="1"/>
</dbReference>
<dbReference type="PATRIC" id="fig|1121326.3.peg.588"/>
<organism evidence="4 5">
    <name type="scientific">Clostridium magnum DSM 2767</name>
    <dbReference type="NCBI Taxonomy" id="1121326"/>
    <lineage>
        <taxon>Bacteria</taxon>
        <taxon>Bacillati</taxon>
        <taxon>Bacillota</taxon>
        <taxon>Clostridia</taxon>
        <taxon>Eubacteriales</taxon>
        <taxon>Clostridiaceae</taxon>
        <taxon>Clostridium</taxon>
    </lineage>
</organism>
<dbReference type="RefSeq" id="WP_066617801.1">
    <property type="nucleotide sequence ID" value="NZ_FQXL01000031.1"/>
</dbReference>
<proteinExistence type="predicted"/>
<dbReference type="EMBL" id="LWAE01000001">
    <property type="protein sequence ID" value="KZL93586.1"/>
    <property type="molecule type" value="Genomic_DNA"/>
</dbReference>
<keyword evidence="1" id="KW-0175">Coiled coil</keyword>
<keyword evidence="5" id="KW-1185">Reference proteome</keyword>
<dbReference type="Proteomes" id="UP000076603">
    <property type="component" value="Unassembled WGS sequence"/>
</dbReference>
<feature type="domain" description="Recombinase" evidence="3">
    <location>
        <begin position="155"/>
        <end position="310"/>
    </location>
</feature>
<accession>A0A161XG73</accession>
<dbReference type="InterPro" id="IPR036162">
    <property type="entry name" value="Resolvase-like_N_sf"/>
</dbReference>
<comment type="caution">
    <text evidence="4">The sequence shown here is derived from an EMBL/GenBank/DDBJ whole genome shotgun (WGS) entry which is preliminary data.</text>
</comment>
<dbReference type="InterPro" id="IPR025827">
    <property type="entry name" value="Zn_ribbon_recom_dom"/>
</dbReference>
<reference evidence="4 5" key="1">
    <citation type="submission" date="2016-04" db="EMBL/GenBank/DDBJ databases">
        <title>Genome sequence of Clostridium magnum DSM 2767.</title>
        <authorList>
            <person name="Poehlein A."/>
            <person name="Uhlig R."/>
            <person name="Fischer R."/>
            <person name="Bahl H."/>
            <person name="Daniel R."/>
        </authorList>
    </citation>
    <scope>NUCLEOTIDE SEQUENCE [LARGE SCALE GENOMIC DNA]</scope>
    <source>
        <strain evidence="4 5">DSM 2767</strain>
    </source>
</reference>
<evidence type="ECO:0000259" key="3">
    <source>
        <dbReference type="PROSITE" id="PS51737"/>
    </source>
</evidence>
<name>A0A161XG73_9CLOT</name>
<gene>
    <name evidence="4" type="primary">hin_2</name>
    <name evidence="4" type="ORF">CLMAG_06320</name>
</gene>
<dbReference type="PANTHER" id="PTHR30461:SF23">
    <property type="entry name" value="DNA RECOMBINASE-RELATED"/>
    <property type="match status" value="1"/>
</dbReference>
<dbReference type="Pfam" id="PF07508">
    <property type="entry name" value="Recombinase"/>
    <property type="match status" value="1"/>
</dbReference>